<dbReference type="RefSeq" id="WP_088621183.1">
    <property type="nucleotide sequence ID" value="NZ_CP022129.1"/>
</dbReference>
<evidence type="ECO:0000313" key="6">
    <source>
        <dbReference type="EMBL" id="ASF48313.1"/>
    </source>
</evidence>
<dbReference type="SUPFAM" id="SSF53850">
    <property type="entry name" value="Periplasmic binding protein-like II"/>
    <property type="match status" value="1"/>
</dbReference>
<dbReference type="PANTHER" id="PTHR35936">
    <property type="entry name" value="MEMBRANE-BOUND LYTIC MUREIN TRANSGLYCOSYLASE F"/>
    <property type="match status" value="1"/>
</dbReference>
<organism evidence="6 7">
    <name type="scientific">Methylovulum psychrotolerans</name>
    <dbReference type="NCBI Taxonomy" id="1704499"/>
    <lineage>
        <taxon>Bacteria</taxon>
        <taxon>Pseudomonadati</taxon>
        <taxon>Pseudomonadota</taxon>
        <taxon>Gammaproteobacteria</taxon>
        <taxon>Methylococcales</taxon>
        <taxon>Methylococcaceae</taxon>
        <taxon>Methylovulum</taxon>
    </lineage>
</organism>
<accession>A0A1Z4C454</accession>
<keyword evidence="7" id="KW-1185">Reference proteome</keyword>
<dbReference type="Pfam" id="PF00497">
    <property type="entry name" value="SBP_bac_3"/>
    <property type="match status" value="1"/>
</dbReference>
<feature type="chain" id="PRO_5013232701" evidence="4">
    <location>
        <begin position="28"/>
        <end position="295"/>
    </location>
</feature>
<feature type="region of interest" description="Disordered" evidence="3">
    <location>
        <begin position="272"/>
        <end position="295"/>
    </location>
</feature>
<proteinExistence type="inferred from homology"/>
<evidence type="ECO:0000259" key="5">
    <source>
        <dbReference type="SMART" id="SM00062"/>
    </source>
</evidence>
<name>A0A1Z4C454_9GAMM</name>
<comment type="similarity">
    <text evidence="1">Belongs to the bacterial solute-binding protein 3 family.</text>
</comment>
<dbReference type="SMART" id="SM00062">
    <property type="entry name" value="PBPb"/>
    <property type="match status" value="1"/>
</dbReference>
<dbReference type="EMBL" id="CP022129">
    <property type="protein sequence ID" value="ASF48313.1"/>
    <property type="molecule type" value="Genomic_DNA"/>
</dbReference>
<evidence type="ECO:0000256" key="4">
    <source>
        <dbReference type="SAM" id="SignalP"/>
    </source>
</evidence>
<gene>
    <name evidence="6" type="ORF">CEK71_20835</name>
</gene>
<dbReference type="Gene3D" id="3.40.190.10">
    <property type="entry name" value="Periplasmic binding protein-like II"/>
    <property type="match status" value="3"/>
</dbReference>
<protein>
    <submittedName>
        <fullName evidence="6">Amino acid ABC transporter substrate-binding protein</fullName>
    </submittedName>
</protein>
<dbReference type="InterPro" id="IPR001638">
    <property type="entry name" value="Solute-binding_3/MltF_N"/>
</dbReference>
<evidence type="ECO:0000256" key="3">
    <source>
        <dbReference type="SAM" id="MobiDB-lite"/>
    </source>
</evidence>
<dbReference type="NCBIfam" id="TIGR03871">
    <property type="entry name" value="ABC_peri_MoxJ_2"/>
    <property type="match status" value="1"/>
</dbReference>
<dbReference type="KEGG" id="mpsy:CEK71_20835"/>
<feature type="compositionally biased region" description="Low complexity" evidence="3">
    <location>
        <begin position="272"/>
        <end position="285"/>
    </location>
</feature>
<feature type="signal peptide" evidence="4">
    <location>
        <begin position="1"/>
        <end position="27"/>
    </location>
</feature>
<evidence type="ECO:0000313" key="7">
    <source>
        <dbReference type="Proteomes" id="UP000197019"/>
    </source>
</evidence>
<sequence>MSERLQPFAYKLRLACAAVLLAVTAGAAAQGQFRVCADPDNMPFSNRQQQGFENKIAAVLAKDLHARLSYTWLRQKPGFIRQTLGERRCDVVIGVPYGYERVLSTQPYYRSSYVFVTARRRHLAFSSYDDPILRELKIGLHTIGNDGANSPPANALAHRGIVGHIVGYSMWGEASVKNPQGQIVDAVVKGDIDVAIVWGPVAGYFAKKYGKALEIVPVPADAQMPSMPAFFDFAMGVRKDDTALAAKLEHSMAKKRRNIQDILQAYNIPLITSSTDSPPSQPSTDGAAPPNHNKR</sequence>
<dbReference type="PANTHER" id="PTHR35936:SF17">
    <property type="entry name" value="ARGININE-BINDING EXTRACELLULAR PROTEIN ARTP"/>
    <property type="match status" value="1"/>
</dbReference>
<dbReference type="Proteomes" id="UP000197019">
    <property type="component" value="Chromosome"/>
</dbReference>
<dbReference type="OrthoDB" id="176845at2"/>
<reference evidence="6 7" key="1">
    <citation type="submission" date="2017-06" db="EMBL/GenBank/DDBJ databases">
        <title>Genome Sequencing of the methanotroph Methylovulum psychrotolerants str. HV10-M2 isolated from a high-altitude environment.</title>
        <authorList>
            <person name="Mateos-Rivera A."/>
        </authorList>
    </citation>
    <scope>NUCLEOTIDE SEQUENCE [LARGE SCALE GENOMIC DNA]</scope>
    <source>
        <strain evidence="6 7">HV10_M2</strain>
    </source>
</reference>
<dbReference type="AlphaFoldDB" id="A0A1Z4C454"/>
<feature type="domain" description="Solute-binding protein family 3/N-terminal" evidence="5">
    <location>
        <begin position="32"/>
        <end position="269"/>
    </location>
</feature>
<evidence type="ECO:0000256" key="2">
    <source>
        <dbReference type="ARBA" id="ARBA00022729"/>
    </source>
</evidence>
<dbReference type="InterPro" id="IPR022448">
    <property type="entry name" value="Quinoprotein_dehydrogenase"/>
</dbReference>
<keyword evidence="2 4" id="KW-0732">Signal</keyword>
<evidence type="ECO:0000256" key="1">
    <source>
        <dbReference type="ARBA" id="ARBA00010333"/>
    </source>
</evidence>